<dbReference type="InterPro" id="IPR027359">
    <property type="entry name" value="Volt_channel_dom_sf"/>
</dbReference>
<feature type="transmembrane region" description="Helical" evidence="6">
    <location>
        <begin position="300"/>
        <end position="322"/>
    </location>
</feature>
<evidence type="ECO:0000256" key="2">
    <source>
        <dbReference type="ARBA" id="ARBA00022692"/>
    </source>
</evidence>
<evidence type="ECO:0000313" key="9">
    <source>
        <dbReference type="RefSeq" id="XP_015265723.1"/>
    </source>
</evidence>
<dbReference type="InterPro" id="IPR005821">
    <property type="entry name" value="Ion_trans_dom"/>
</dbReference>
<feature type="domain" description="Ion transport" evidence="7">
    <location>
        <begin position="108"/>
        <end position="328"/>
    </location>
</feature>
<dbReference type="InterPro" id="IPR028744">
    <property type="entry name" value="CatSper4"/>
</dbReference>
<dbReference type="Gene3D" id="1.10.287.70">
    <property type="match status" value="1"/>
</dbReference>
<comment type="subcellular location">
    <subcellularLocation>
        <location evidence="1">Membrane</location>
        <topology evidence="1">Multi-pass membrane protein</topology>
    </subcellularLocation>
</comment>
<keyword evidence="8" id="KW-1185">Reference proteome</keyword>
<proteinExistence type="predicted"/>
<evidence type="ECO:0000256" key="5">
    <source>
        <dbReference type="SAM" id="MobiDB-lite"/>
    </source>
</evidence>
<dbReference type="SUPFAM" id="SSF81324">
    <property type="entry name" value="Voltage-gated potassium channels"/>
    <property type="match status" value="1"/>
</dbReference>
<dbReference type="Gene3D" id="1.20.120.350">
    <property type="entry name" value="Voltage-gated potassium channels. Chain C"/>
    <property type="match status" value="1"/>
</dbReference>
<evidence type="ECO:0000256" key="6">
    <source>
        <dbReference type="SAM" id="Phobius"/>
    </source>
</evidence>
<gene>
    <name evidence="9" type="primary">CATSPER4</name>
</gene>
<organism evidence="8 9">
    <name type="scientific">Gekko japonicus</name>
    <name type="common">Schlegel's Japanese gecko</name>
    <dbReference type="NCBI Taxonomy" id="146911"/>
    <lineage>
        <taxon>Eukaryota</taxon>
        <taxon>Metazoa</taxon>
        <taxon>Chordata</taxon>
        <taxon>Craniata</taxon>
        <taxon>Vertebrata</taxon>
        <taxon>Euteleostomi</taxon>
        <taxon>Lepidosauria</taxon>
        <taxon>Squamata</taxon>
        <taxon>Bifurcata</taxon>
        <taxon>Gekkota</taxon>
        <taxon>Gekkonidae</taxon>
        <taxon>Gekkoninae</taxon>
        <taxon>Gekko</taxon>
    </lineage>
</organism>
<feature type="transmembrane region" description="Helical" evidence="6">
    <location>
        <begin position="109"/>
        <end position="127"/>
    </location>
</feature>
<keyword evidence="2 6" id="KW-0812">Transmembrane</keyword>
<sequence>MAAITVLLRSLLLDDPGLPPVFAANGSPRSSPLHSSFLQKVQWSLGSHENASKKKKEPTPDLPPTGGRPNPDAEPVEVNCKDITRIQDNWDVEEFVSHTCMGIFLHHPAYKLLLAGFIITNAVNIALRTEPTFEEKYFGFFSAIDTIVLAFLICEVLLNWYYGFSLYWKDGWNILNFLIVVFLFFGLLIPVLSDRTFFHILRILRLMQVCTLVAGLARMIQVILKSTPDMLNIMVLLFSIMLVFSVFGVTLFGSLIPVHFGNLGTALYTLFICITQDGWINIYDAFEAEQRGMALRIGGALYFSIFITCGAFICANLLVAVVTTNLEQSVAAYNEERQSQSLARSEAAYTGLDDGTDDDALPPLPPMHMKEVMHATAMVHCQDLLSYGNLGNLNDSTCDDLCVVLEAIHENLKEYREIRDELSQIVHEVRSIKFNIEQEQEIVLRNIRGASISDTMLANEVIQGKAGDVLTTLTNLEKSNMIDTEYQRGAIKTAAMRARRQSLLMPGEIADLLWKYLKIGVKSMTAR</sequence>
<dbReference type="PANTHER" id="PTHR47077:SF1">
    <property type="entry name" value="CATION CHANNEL SPERM-ASSOCIATED PROTEIN 4"/>
    <property type="match status" value="1"/>
</dbReference>
<reference evidence="9" key="1">
    <citation type="submission" date="2025-08" db="UniProtKB">
        <authorList>
            <consortium name="RefSeq"/>
        </authorList>
    </citation>
    <scope>IDENTIFICATION</scope>
</reference>
<protein>
    <submittedName>
        <fullName evidence="9">Cation channel sperm-associated protein 4</fullName>
    </submittedName>
</protein>
<feature type="region of interest" description="Disordered" evidence="5">
    <location>
        <begin position="48"/>
        <end position="75"/>
    </location>
</feature>
<feature type="transmembrane region" description="Helical" evidence="6">
    <location>
        <begin position="174"/>
        <end position="192"/>
    </location>
</feature>
<name>A0ABM1JW86_GEKJA</name>
<accession>A0ABM1JW86</accession>
<evidence type="ECO:0000313" key="8">
    <source>
        <dbReference type="Proteomes" id="UP000694871"/>
    </source>
</evidence>
<feature type="transmembrane region" description="Helical" evidence="6">
    <location>
        <begin position="204"/>
        <end position="224"/>
    </location>
</feature>
<evidence type="ECO:0000256" key="3">
    <source>
        <dbReference type="ARBA" id="ARBA00022989"/>
    </source>
</evidence>
<evidence type="ECO:0000259" key="7">
    <source>
        <dbReference type="Pfam" id="PF00520"/>
    </source>
</evidence>
<dbReference type="GeneID" id="107109575"/>
<evidence type="ECO:0000256" key="1">
    <source>
        <dbReference type="ARBA" id="ARBA00004141"/>
    </source>
</evidence>
<dbReference type="Proteomes" id="UP000694871">
    <property type="component" value="Unplaced"/>
</dbReference>
<feature type="transmembrane region" description="Helical" evidence="6">
    <location>
        <begin position="230"/>
        <end position="252"/>
    </location>
</feature>
<dbReference type="Pfam" id="PF00520">
    <property type="entry name" value="Ion_trans"/>
    <property type="match status" value="1"/>
</dbReference>
<dbReference type="PANTHER" id="PTHR47077">
    <property type="entry name" value="ION_TRANS DOMAIN-CONTAINING PROTEIN"/>
    <property type="match status" value="1"/>
</dbReference>
<keyword evidence="3 6" id="KW-1133">Transmembrane helix</keyword>
<feature type="transmembrane region" description="Helical" evidence="6">
    <location>
        <begin position="139"/>
        <end position="162"/>
    </location>
</feature>
<keyword evidence="4 6" id="KW-0472">Membrane</keyword>
<evidence type="ECO:0000256" key="4">
    <source>
        <dbReference type="ARBA" id="ARBA00023136"/>
    </source>
</evidence>
<dbReference type="RefSeq" id="XP_015265723.1">
    <property type="nucleotide sequence ID" value="XM_015410237.1"/>
</dbReference>